<name>A0A6M0IF14_9BACT</name>
<organism evidence="2 3">
    <name type="scientific">Spirosoma agri</name>
    <dbReference type="NCBI Taxonomy" id="1987381"/>
    <lineage>
        <taxon>Bacteria</taxon>
        <taxon>Pseudomonadati</taxon>
        <taxon>Bacteroidota</taxon>
        <taxon>Cytophagia</taxon>
        <taxon>Cytophagales</taxon>
        <taxon>Cytophagaceae</taxon>
        <taxon>Spirosoma</taxon>
    </lineage>
</organism>
<reference evidence="2 3" key="1">
    <citation type="submission" date="2020-02" db="EMBL/GenBank/DDBJ databases">
        <title>Draft genome sequence of two Spirosoma agri KCTC 52727 and Spirosoma terrae KCTC 52035.</title>
        <authorList>
            <person name="Rojas J."/>
            <person name="Ambika Manirajan B."/>
            <person name="Ratering S."/>
            <person name="Suarez C."/>
            <person name="Schnell S."/>
        </authorList>
    </citation>
    <scope>NUCLEOTIDE SEQUENCE [LARGE SCALE GENOMIC DNA]</scope>
    <source>
        <strain evidence="2 3">KCTC 52727</strain>
    </source>
</reference>
<dbReference type="AlphaFoldDB" id="A0A6M0IF14"/>
<keyword evidence="1" id="KW-1133">Transmembrane helix</keyword>
<sequence length="67" mass="7113">MVTIKNKFVLLAAGFWFVGILLLLLGAWARKTNSDAAGTLLTLGILGQAAGFGFLGFAIMQSVLKKK</sequence>
<comment type="caution">
    <text evidence="2">The sequence shown here is derived from an EMBL/GenBank/DDBJ whole genome shotgun (WGS) entry which is preliminary data.</text>
</comment>
<protein>
    <submittedName>
        <fullName evidence="2">Uncharacterized protein</fullName>
    </submittedName>
</protein>
<keyword evidence="1" id="KW-0472">Membrane</keyword>
<keyword evidence="1" id="KW-0812">Transmembrane</keyword>
<proteinExistence type="predicted"/>
<evidence type="ECO:0000256" key="1">
    <source>
        <dbReference type="SAM" id="Phobius"/>
    </source>
</evidence>
<evidence type="ECO:0000313" key="3">
    <source>
        <dbReference type="Proteomes" id="UP000477386"/>
    </source>
</evidence>
<evidence type="ECO:0000313" key="2">
    <source>
        <dbReference type="EMBL" id="NEU65653.1"/>
    </source>
</evidence>
<dbReference type="Proteomes" id="UP000477386">
    <property type="component" value="Unassembled WGS sequence"/>
</dbReference>
<feature type="transmembrane region" description="Helical" evidence="1">
    <location>
        <begin position="39"/>
        <end position="60"/>
    </location>
</feature>
<keyword evidence="3" id="KW-1185">Reference proteome</keyword>
<dbReference type="EMBL" id="JAAGNZ010000001">
    <property type="protein sequence ID" value="NEU65653.1"/>
    <property type="molecule type" value="Genomic_DNA"/>
</dbReference>
<dbReference type="RefSeq" id="WP_164034968.1">
    <property type="nucleotide sequence ID" value="NZ_JAAGNZ010000001.1"/>
</dbReference>
<gene>
    <name evidence="2" type="ORF">GK091_02080</name>
</gene>
<accession>A0A6M0IF14</accession>